<dbReference type="Proteomes" id="UP001652625">
    <property type="component" value="Chromosome 09"/>
</dbReference>
<gene>
    <name evidence="3" type="primary">LOC136084943</name>
</gene>
<feature type="region of interest" description="Disordered" evidence="1">
    <location>
        <begin position="1"/>
        <end position="22"/>
    </location>
</feature>
<organism evidence="2 3">
    <name type="scientific">Hydra vulgaris</name>
    <name type="common">Hydra</name>
    <name type="synonym">Hydra attenuata</name>
    <dbReference type="NCBI Taxonomy" id="6087"/>
    <lineage>
        <taxon>Eukaryota</taxon>
        <taxon>Metazoa</taxon>
        <taxon>Cnidaria</taxon>
        <taxon>Hydrozoa</taxon>
        <taxon>Hydroidolina</taxon>
        <taxon>Anthoathecata</taxon>
        <taxon>Aplanulata</taxon>
        <taxon>Hydridae</taxon>
        <taxon>Hydra</taxon>
    </lineage>
</organism>
<evidence type="ECO:0000256" key="1">
    <source>
        <dbReference type="SAM" id="MobiDB-lite"/>
    </source>
</evidence>
<name>A0ABM4CKV9_HYDVU</name>
<reference evidence="3" key="1">
    <citation type="submission" date="2025-08" db="UniProtKB">
        <authorList>
            <consortium name="RefSeq"/>
        </authorList>
    </citation>
    <scope>IDENTIFICATION</scope>
</reference>
<accession>A0ABM4CKV9</accession>
<dbReference type="RefSeq" id="XP_065662416.1">
    <property type="nucleotide sequence ID" value="XM_065806344.1"/>
</dbReference>
<protein>
    <submittedName>
        <fullName evidence="3">Uncharacterized protein LOC136084943</fullName>
    </submittedName>
</protein>
<proteinExistence type="predicted"/>
<evidence type="ECO:0000313" key="3">
    <source>
        <dbReference type="RefSeq" id="XP_065662416.1"/>
    </source>
</evidence>
<dbReference type="PANTHER" id="PTHR45749">
    <property type="match status" value="1"/>
</dbReference>
<dbReference type="GeneID" id="136084943"/>
<dbReference type="PANTHER" id="PTHR45749:SF21">
    <property type="entry name" value="DUF4371 DOMAIN-CONTAINING PROTEIN"/>
    <property type="match status" value="1"/>
</dbReference>
<evidence type="ECO:0000313" key="2">
    <source>
        <dbReference type="Proteomes" id="UP001652625"/>
    </source>
</evidence>
<sequence length="280" mass="32574">MNRKILSGAQNRALASKRAKERENNKETLQELRWFYKTTNQNTDFLILFFNSGVENDPALWPLILKQKEKEIIKKSPSTLPDDFPRDASNNRAFPKEVLFIALPNGEKVQRNYSIWSPSSNSLLWFPCSLFGCENSGSNGDRSLLLRWNGGIRNDWRKLSDRIKSHHSNPVHRSHYLNWKTLHSALVNQHGIYSEFQKALGKEVARWREILRCILDATLFLASQNLSFRGQYLSMEKNEKGNFLSCLELIFRHKETLKNHLETVACHENKGTRMQAHYLS</sequence>
<keyword evidence="2" id="KW-1185">Reference proteome</keyword>